<evidence type="ECO:0000313" key="2">
    <source>
        <dbReference type="Proteomes" id="UP000306236"/>
    </source>
</evidence>
<gene>
    <name evidence="1" type="ORF">E8K88_16525</name>
</gene>
<reference evidence="1 2" key="1">
    <citation type="submission" date="2019-04" db="EMBL/GenBank/DDBJ databases">
        <title>Lampropedia sp YIM MLB12 draf genome.</title>
        <authorList>
            <person name="Wang Y.-X."/>
        </authorList>
    </citation>
    <scope>NUCLEOTIDE SEQUENCE [LARGE SCALE GENOMIC DNA]</scope>
    <source>
        <strain evidence="1 2">YIM MLB12</strain>
    </source>
</reference>
<dbReference type="Proteomes" id="UP000306236">
    <property type="component" value="Unassembled WGS sequence"/>
</dbReference>
<dbReference type="RefSeq" id="WP_136407780.1">
    <property type="nucleotide sequence ID" value="NZ_SSWX01000030.1"/>
</dbReference>
<comment type="caution">
    <text evidence="1">The sequence shown here is derived from an EMBL/GenBank/DDBJ whole genome shotgun (WGS) entry which is preliminary data.</text>
</comment>
<proteinExistence type="predicted"/>
<name>A0A4S5BMM7_9BURK</name>
<evidence type="ECO:0000313" key="1">
    <source>
        <dbReference type="EMBL" id="THJ30968.1"/>
    </source>
</evidence>
<organism evidence="1 2">
    <name type="scientific">Lampropedia aestuarii</name>
    <dbReference type="NCBI Taxonomy" id="2562762"/>
    <lineage>
        <taxon>Bacteria</taxon>
        <taxon>Pseudomonadati</taxon>
        <taxon>Pseudomonadota</taxon>
        <taxon>Betaproteobacteria</taxon>
        <taxon>Burkholderiales</taxon>
        <taxon>Comamonadaceae</taxon>
        <taxon>Lampropedia</taxon>
    </lineage>
</organism>
<sequence>MTEAVDPIQKLLATPKFYIVDRLANTITHRELTKFELRNKDAFQVSKSHHGTFEKARAELLRVRHDEQIEAERELEKADRRLEAAASIKEESIR</sequence>
<accession>A0A4S5BMM7</accession>
<keyword evidence="2" id="KW-1185">Reference proteome</keyword>
<dbReference type="EMBL" id="SSWX01000030">
    <property type="protein sequence ID" value="THJ30968.1"/>
    <property type="molecule type" value="Genomic_DNA"/>
</dbReference>
<dbReference type="AlphaFoldDB" id="A0A4S5BMM7"/>
<protein>
    <submittedName>
        <fullName evidence="1">Uncharacterized protein</fullName>
    </submittedName>
</protein>